<protein>
    <submittedName>
        <fullName evidence="2">Uncharacterized protein</fullName>
    </submittedName>
</protein>
<dbReference type="EMBL" id="JAAAHW010010705">
    <property type="protein sequence ID" value="KAF9923435.1"/>
    <property type="molecule type" value="Genomic_DNA"/>
</dbReference>
<evidence type="ECO:0000313" key="3">
    <source>
        <dbReference type="Proteomes" id="UP000749646"/>
    </source>
</evidence>
<dbReference type="Proteomes" id="UP000749646">
    <property type="component" value="Unassembled WGS sequence"/>
</dbReference>
<evidence type="ECO:0000256" key="1">
    <source>
        <dbReference type="SAM" id="MobiDB-lite"/>
    </source>
</evidence>
<feature type="non-terminal residue" evidence="2">
    <location>
        <position position="91"/>
    </location>
</feature>
<comment type="caution">
    <text evidence="2">The sequence shown here is derived from an EMBL/GenBank/DDBJ whole genome shotgun (WGS) entry which is preliminary data.</text>
</comment>
<evidence type="ECO:0000313" key="2">
    <source>
        <dbReference type="EMBL" id="KAF9923435.1"/>
    </source>
</evidence>
<organism evidence="2 3">
    <name type="scientific">Modicella reniformis</name>
    <dbReference type="NCBI Taxonomy" id="1440133"/>
    <lineage>
        <taxon>Eukaryota</taxon>
        <taxon>Fungi</taxon>
        <taxon>Fungi incertae sedis</taxon>
        <taxon>Mucoromycota</taxon>
        <taxon>Mortierellomycotina</taxon>
        <taxon>Mortierellomycetes</taxon>
        <taxon>Mortierellales</taxon>
        <taxon>Mortierellaceae</taxon>
        <taxon>Modicella</taxon>
    </lineage>
</organism>
<name>A0A9P6IIN1_9FUNG</name>
<accession>A0A9P6IIN1</accession>
<feature type="region of interest" description="Disordered" evidence="1">
    <location>
        <begin position="41"/>
        <end position="91"/>
    </location>
</feature>
<sequence length="91" mass="9621">MIIMLAAAGVVALAIVGCIVRTMLRWSRSTFAWASGTQKIHPNYNDKELEDGGAGGDDKGEGDDEGSAPMTRKASKFTRSPFVLAPPALPT</sequence>
<keyword evidence="3" id="KW-1185">Reference proteome</keyword>
<reference evidence="2" key="1">
    <citation type="journal article" date="2020" name="Fungal Divers.">
        <title>Resolving the Mortierellaceae phylogeny through synthesis of multi-gene phylogenetics and phylogenomics.</title>
        <authorList>
            <person name="Vandepol N."/>
            <person name="Liber J."/>
            <person name="Desiro A."/>
            <person name="Na H."/>
            <person name="Kennedy M."/>
            <person name="Barry K."/>
            <person name="Grigoriev I.V."/>
            <person name="Miller A.N."/>
            <person name="O'Donnell K."/>
            <person name="Stajich J.E."/>
            <person name="Bonito G."/>
        </authorList>
    </citation>
    <scope>NUCLEOTIDE SEQUENCE</scope>
    <source>
        <strain evidence="2">MES-2147</strain>
    </source>
</reference>
<dbReference type="AlphaFoldDB" id="A0A9P6IIN1"/>
<gene>
    <name evidence="2" type="ORF">BGZ65_008889</name>
</gene>
<proteinExistence type="predicted"/>